<evidence type="ECO:0000256" key="1">
    <source>
        <dbReference type="SAM" id="Coils"/>
    </source>
</evidence>
<evidence type="ECO:0000313" key="4">
    <source>
        <dbReference type="Proteomes" id="UP000008066"/>
    </source>
</evidence>
<name>G0S8D4_CHATD</name>
<evidence type="ECO:0000313" key="3">
    <source>
        <dbReference type="EMBL" id="EGS20309.1"/>
    </source>
</evidence>
<gene>
    <name evidence="3" type="ORF">CTHT_0021350</name>
</gene>
<dbReference type="HOGENOM" id="CLU_821369_0_0_1"/>
<keyword evidence="1" id="KW-0175">Coiled coil</keyword>
<dbReference type="KEGG" id="cthr:CTHT_0021350"/>
<dbReference type="GeneID" id="18256173"/>
<proteinExistence type="predicted"/>
<dbReference type="RefSeq" id="XP_006692605.1">
    <property type="nucleotide sequence ID" value="XM_006692542.1"/>
</dbReference>
<dbReference type="OrthoDB" id="4561491at2759"/>
<feature type="coiled-coil region" evidence="1">
    <location>
        <begin position="259"/>
        <end position="315"/>
    </location>
</feature>
<organism evidence="4">
    <name type="scientific">Chaetomium thermophilum (strain DSM 1495 / CBS 144.50 / IMI 039719)</name>
    <name type="common">Thermochaetoides thermophila</name>
    <dbReference type="NCBI Taxonomy" id="759272"/>
    <lineage>
        <taxon>Eukaryota</taxon>
        <taxon>Fungi</taxon>
        <taxon>Dikarya</taxon>
        <taxon>Ascomycota</taxon>
        <taxon>Pezizomycotina</taxon>
        <taxon>Sordariomycetes</taxon>
        <taxon>Sordariomycetidae</taxon>
        <taxon>Sordariales</taxon>
        <taxon>Chaetomiaceae</taxon>
        <taxon>Thermochaetoides</taxon>
    </lineage>
</organism>
<accession>G0S8D4</accession>
<dbReference type="eggNOG" id="ENOG502RAD4">
    <property type="taxonomic scope" value="Eukaryota"/>
</dbReference>
<feature type="compositionally biased region" description="Polar residues" evidence="2">
    <location>
        <begin position="233"/>
        <end position="250"/>
    </location>
</feature>
<dbReference type="EMBL" id="GL988041">
    <property type="protein sequence ID" value="EGS20309.1"/>
    <property type="molecule type" value="Genomic_DNA"/>
</dbReference>
<keyword evidence="4" id="KW-1185">Reference proteome</keyword>
<dbReference type="AlphaFoldDB" id="G0S8D4"/>
<feature type="region of interest" description="Disordered" evidence="2">
    <location>
        <begin position="232"/>
        <end position="256"/>
    </location>
</feature>
<protein>
    <submittedName>
        <fullName evidence="3">Uncharacterized protein</fullName>
    </submittedName>
</protein>
<dbReference type="Proteomes" id="UP000008066">
    <property type="component" value="Unassembled WGS sequence"/>
</dbReference>
<evidence type="ECO:0000256" key="2">
    <source>
        <dbReference type="SAM" id="MobiDB-lite"/>
    </source>
</evidence>
<sequence length="338" mass="39606">MPWSDIDLYSSDYSSGLTDEYKSHKTCQVDGCNRNRAYTKDPDTEERLYSKFCKKHTCRKLLSMKLGFHCPNSKKKDHNFCDQHRKCGIKDCPERGEWFTKKDPEWKQWYCHNHACKVPGCQSQATPSRQYCASHKNHPTCTEPGCTRPCATNPDGKPFLYCNVHYSVFLAPELAGYDRRMCAEHAKNAFEIRNEGRGHCRSASDSLLNPPDIVIDLDGLRARFDRQKDTLNDAVSGTSASSAEPASSYKTAHRTKRYSDNYEERLRMERERLKREEEEERRRETIQRLEEKVARKQEEMERLEKEERERRARRRGTLGIGIEDLLEELDLDRPYGRY</sequence>
<reference evidence="3 4" key="1">
    <citation type="journal article" date="2011" name="Cell">
        <title>Insight into structure and assembly of the nuclear pore complex by utilizing the genome of a eukaryotic thermophile.</title>
        <authorList>
            <person name="Amlacher S."/>
            <person name="Sarges P."/>
            <person name="Flemming D."/>
            <person name="van Noort V."/>
            <person name="Kunze R."/>
            <person name="Devos D.P."/>
            <person name="Arumugam M."/>
            <person name="Bork P."/>
            <person name="Hurt E."/>
        </authorList>
    </citation>
    <scope>NUCLEOTIDE SEQUENCE [LARGE SCALE GENOMIC DNA]</scope>
    <source>
        <strain evidence="4">DSM 1495 / CBS 144.50 / IMI 039719</strain>
    </source>
</reference>